<keyword evidence="3" id="KW-1185">Reference proteome</keyword>
<dbReference type="Gene3D" id="2.60.40.10">
    <property type="entry name" value="Immunoglobulins"/>
    <property type="match status" value="1"/>
</dbReference>
<dbReference type="PROSITE" id="PS50835">
    <property type="entry name" value="IG_LIKE"/>
    <property type="match status" value="1"/>
</dbReference>
<evidence type="ECO:0000313" key="2">
    <source>
        <dbReference type="EMBL" id="CAL8138204.1"/>
    </source>
</evidence>
<dbReference type="InterPro" id="IPR037448">
    <property type="entry name" value="Zig-8"/>
</dbReference>
<dbReference type="InterPro" id="IPR036179">
    <property type="entry name" value="Ig-like_dom_sf"/>
</dbReference>
<dbReference type="InterPro" id="IPR013783">
    <property type="entry name" value="Ig-like_fold"/>
</dbReference>
<sequence>MRLKVSWIRKRDLHILTVGILTYTSDQRFQSLHSDGTDEWTLKVSSPQMRDSGTYECQVIIPHNLSLKGNIL</sequence>
<dbReference type="Proteomes" id="UP001642540">
    <property type="component" value="Unassembled WGS sequence"/>
</dbReference>
<gene>
    <name evidence="2" type="ORF">ODALV1_LOCUS27262</name>
</gene>
<feature type="domain" description="Ig-like" evidence="1">
    <location>
        <begin position="1"/>
        <end position="59"/>
    </location>
</feature>
<proteinExistence type="predicted"/>
<organism evidence="2 3">
    <name type="scientific">Orchesella dallaii</name>
    <dbReference type="NCBI Taxonomy" id="48710"/>
    <lineage>
        <taxon>Eukaryota</taxon>
        <taxon>Metazoa</taxon>
        <taxon>Ecdysozoa</taxon>
        <taxon>Arthropoda</taxon>
        <taxon>Hexapoda</taxon>
        <taxon>Collembola</taxon>
        <taxon>Entomobryomorpha</taxon>
        <taxon>Entomobryoidea</taxon>
        <taxon>Orchesellidae</taxon>
        <taxon>Orchesellinae</taxon>
        <taxon>Orchesella</taxon>
    </lineage>
</organism>
<evidence type="ECO:0000313" key="3">
    <source>
        <dbReference type="Proteomes" id="UP001642540"/>
    </source>
</evidence>
<dbReference type="SUPFAM" id="SSF48726">
    <property type="entry name" value="Immunoglobulin"/>
    <property type="match status" value="1"/>
</dbReference>
<protein>
    <recommendedName>
        <fullName evidence="1">Ig-like domain-containing protein</fullName>
    </recommendedName>
</protein>
<name>A0ABP1RXS0_9HEXA</name>
<dbReference type="InterPro" id="IPR007110">
    <property type="entry name" value="Ig-like_dom"/>
</dbReference>
<evidence type="ECO:0000259" key="1">
    <source>
        <dbReference type="PROSITE" id="PS50835"/>
    </source>
</evidence>
<comment type="caution">
    <text evidence="2">The sequence shown here is derived from an EMBL/GenBank/DDBJ whole genome shotgun (WGS) entry which is preliminary data.</text>
</comment>
<dbReference type="PANTHER" id="PTHR23279">
    <property type="entry name" value="DEFECTIVE PROBOSCIS EXTENSION RESPONSE DPR -RELATED"/>
    <property type="match status" value="1"/>
</dbReference>
<accession>A0ABP1RXS0</accession>
<reference evidence="2 3" key="1">
    <citation type="submission" date="2024-08" db="EMBL/GenBank/DDBJ databases">
        <authorList>
            <person name="Cucini C."/>
            <person name="Frati F."/>
        </authorList>
    </citation>
    <scope>NUCLEOTIDE SEQUENCE [LARGE SCALE GENOMIC DNA]</scope>
</reference>
<dbReference type="EMBL" id="CAXLJM020000122">
    <property type="protein sequence ID" value="CAL8138204.1"/>
    <property type="molecule type" value="Genomic_DNA"/>
</dbReference>
<dbReference type="PANTHER" id="PTHR23279:SF41">
    <property type="entry name" value="DEFECTIVE PROBOSCIS EXTENSION RESPONSE 4-RELATED"/>
    <property type="match status" value="1"/>
</dbReference>